<protein>
    <submittedName>
        <fullName evidence="1">Uncharacterized protein</fullName>
    </submittedName>
</protein>
<reference evidence="1" key="1">
    <citation type="submission" date="2023-04" db="EMBL/GenBank/DDBJ databases">
        <title>A chromosome-level genome assembly of the parasitoid wasp Eretmocerus hayati.</title>
        <authorList>
            <person name="Zhong Y."/>
            <person name="Liu S."/>
            <person name="Liu Y."/>
        </authorList>
    </citation>
    <scope>NUCLEOTIDE SEQUENCE</scope>
    <source>
        <strain evidence="1">ZJU_SS_LIU_2023</strain>
    </source>
</reference>
<name>A0ACC2NRN7_9HYME</name>
<accession>A0ACC2NRN7</accession>
<dbReference type="Proteomes" id="UP001239111">
    <property type="component" value="Chromosome 3"/>
</dbReference>
<gene>
    <name evidence="1" type="ORF">QAD02_005004</name>
</gene>
<proteinExistence type="predicted"/>
<comment type="caution">
    <text evidence="1">The sequence shown here is derived from an EMBL/GenBank/DDBJ whole genome shotgun (WGS) entry which is preliminary data.</text>
</comment>
<evidence type="ECO:0000313" key="1">
    <source>
        <dbReference type="EMBL" id="KAJ8673742.1"/>
    </source>
</evidence>
<keyword evidence="2" id="KW-1185">Reference proteome</keyword>
<dbReference type="EMBL" id="CM056743">
    <property type="protein sequence ID" value="KAJ8673742.1"/>
    <property type="molecule type" value="Genomic_DNA"/>
</dbReference>
<sequence length="315" mass="36696">MAAATLTLYLLTWNVATRSPVENINSLLNLENMNSTGKLPDLYVIGFQEVDSAVWSDITDSVTHTDPWTDLLQNTLRDFGYVQLKRRRLQGIVLNVFCLSKHFDLFRDVDSESKGTGWGKFWGNKGAVGIRFNIHGKNICFMNTHLKDGNHLDDRISMYNRIIDGIKFDVDNRNKILAHDYVFWLGDLNFRLGGDLTAEEIEQYVKDGRLNELLQYDQLSQNIRDRHVFTDFKEGTISFPPTYKYIQRSQDFNLERRPAWTDRILYRVNDETDIHENLRVEQDHYTSHPEYDVSDHRPVTAMFDIVVRQEVPDAA</sequence>
<evidence type="ECO:0000313" key="2">
    <source>
        <dbReference type="Proteomes" id="UP001239111"/>
    </source>
</evidence>
<organism evidence="1 2">
    <name type="scientific">Eretmocerus hayati</name>
    <dbReference type="NCBI Taxonomy" id="131215"/>
    <lineage>
        <taxon>Eukaryota</taxon>
        <taxon>Metazoa</taxon>
        <taxon>Ecdysozoa</taxon>
        <taxon>Arthropoda</taxon>
        <taxon>Hexapoda</taxon>
        <taxon>Insecta</taxon>
        <taxon>Pterygota</taxon>
        <taxon>Neoptera</taxon>
        <taxon>Endopterygota</taxon>
        <taxon>Hymenoptera</taxon>
        <taxon>Apocrita</taxon>
        <taxon>Proctotrupomorpha</taxon>
        <taxon>Chalcidoidea</taxon>
        <taxon>Aphelinidae</taxon>
        <taxon>Aphelininae</taxon>
        <taxon>Eretmocerus</taxon>
    </lineage>
</organism>